<proteinExistence type="predicted"/>
<comment type="caution">
    <text evidence="2">The sequence shown here is derived from an EMBL/GenBank/DDBJ whole genome shotgun (WGS) entry which is preliminary data.</text>
</comment>
<feature type="transmembrane region" description="Helical" evidence="1">
    <location>
        <begin position="6"/>
        <end position="27"/>
    </location>
</feature>
<reference evidence="2 3" key="1">
    <citation type="submission" date="2019-06" db="EMBL/GenBank/DDBJ databases">
        <title>Sequencing the genomes of 1000 actinobacteria strains.</title>
        <authorList>
            <person name="Klenk H.-P."/>
        </authorList>
    </citation>
    <scope>NUCLEOTIDE SEQUENCE [LARGE SCALE GENOMIC DNA]</scope>
    <source>
        <strain evidence="2 3">DSM 24617</strain>
    </source>
</reference>
<gene>
    <name evidence="2" type="ORF">FB554_0547</name>
</gene>
<dbReference type="RefSeq" id="WP_142004522.1">
    <property type="nucleotide sequence ID" value="NZ_CAJTBP010000001.1"/>
</dbReference>
<keyword evidence="1" id="KW-0812">Transmembrane</keyword>
<accession>A0A542X9A4</accession>
<protein>
    <submittedName>
        <fullName evidence="2">Uncharacterized protein</fullName>
    </submittedName>
</protein>
<evidence type="ECO:0000313" key="2">
    <source>
        <dbReference type="EMBL" id="TQL32422.1"/>
    </source>
</evidence>
<evidence type="ECO:0000256" key="1">
    <source>
        <dbReference type="SAM" id="Phobius"/>
    </source>
</evidence>
<dbReference type="EMBL" id="VFOK01000001">
    <property type="protein sequence ID" value="TQL32422.1"/>
    <property type="molecule type" value="Genomic_DNA"/>
</dbReference>
<keyword evidence="1" id="KW-0472">Membrane</keyword>
<name>A0A542X9A4_9MICO</name>
<evidence type="ECO:0000313" key="3">
    <source>
        <dbReference type="Proteomes" id="UP000318336"/>
    </source>
</evidence>
<feature type="transmembrane region" description="Helical" evidence="1">
    <location>
        <begin position="39"/>
        <end position="60"/>
    </location>
</feature>
<dbReference type="AlphaFoldDB" id="A0A542X9A4"/>
<keyword evidence="3" id="KW-1185">Reference proteome</keyword>
<keyword evidence="1" id="KW-1133">Transmembrane helix</keyword>
<sequence length="65" mass="6836">MLDVALTTVVGAVLIVVLFAVSTRLLVSDAAERSRGVRTAAWLGYAVVAAAAAFGIWLIVPYFRG</sequence>
<organism evidence="2 3">
    <name type="scientific">Barrientosiimonas humi</name>
    <dbReference type="NCBI Taxonomy" id="999931"/>
    <lineage>
        <taxon>Bacteria</taxon>
        <taxon>Bacillati</taxon>
        <taxon>Actinomycetota</taxon>
        <taxon>Actinomycetes</taxon>
        <taxon>Micrococcales</taxon>
        <taxon>Dermacoccaceae</taxon>
        <taxon>Barrientosiimonas</taxon>
    </lineage>
</organism>
<dbReference type="Proteomes" id="UP000318336">
    <property type="component" value="Unassembled WGS sequence"/>
</dbReference>